<dbReference type="RefSeq" id="WP_015686517.1">
    <property type="nucleotide sequence ID" value="NC_017082.1"/>
</dbReference>
<dbReference type="EMBL" id="AP012279">
    <property type="protein sequence ID" value="BAL77231.1"/>
    <property type="molecule type" value="Genomic_DNA"/>
</dbReference>
<dbReference type="Pfam" id="PF17937">
    <property type="entry name" value="TetR_C_28"/>
    <property type="match status" value="1"/>
</dbReference>
<dbReference type="InterPro" id="IPR023772">
    <property type="entry name" value="DNA-bd_HTH_TetR-type_CS"/>
</dbReference>
<gene>
    <name evidence="4" type="ORF">S23_40360</name>
</gene>
<dbReference type="PRINTS" id="PR00455">
    <property type="entry name" value="HTHTETR"/>
</dbReference>
<keyword evidence="1 2" id="KW-0238">DNA-binding</keyword>
<dbReference type="AlphaFoldDB" id="A0AAI8QD99"/>
<evidence type="ECO:0000313" key="4">
    <source>
        <dbReference type="EMBL" id="BAL77231.1"/>
    </source>
</evidence>
<sequence>MPASAYTRTKQPEQVRRALLDHAASIAMDHGVSGVTVQAVAAAAGVTKGGLFHHFGSKQALIEGLFADLLARVDAEIDTAIEADPRLHGSFTRAYVNAVFTGKAFGFATPWAALSMVVVTDPSLRRLWNNWLKARLKRHRATDGTPDLQIVRLAADGAWLSYVTTGQTRMSADFRAVRDRLIAQTRPLARSRRR</sequence>
<feature type="DNA-binding region" description="H-T-H motif" evidence="2">
    <location>
        <begin position="36"/>
        <end position="55"/>
    </location>
</feature>
<keyword evidence="5" id="KW-1185">Reference proteome</keyword>
<feature type="domain" description="HTH tetR-type" evidence="3">
    <location>
        <begin position="13"/>
        <end position="73"/>
    </location>
</feature>
<name>A0AAI8QD99_9BRAD</name>
<proteinExistence type="predicted"/>
<reference evidence="4 5" key="1">
    <citation type="journal article" date="2012" name="Microbes Environ.">
        <title>Complete genome sequence of Bradyrhizobium sp. S23321: insights into symbiosis evolution in soil oligotrophs.</title>
        <authorList>
            <person name="Okubo T."/>
            <person name="Tsukui T."/>
            <person name="Maita H."/>
            <person name="Okamoto S."/>
            <person name="Oshima K."/>
            <person name="Fujisawa T."/>
            <person name="Saito A."/>
            <person name="Futamata H."/>
            <person name="Hattori R."/>
            <person name="Shimomura Y."/>
            <person name="Haruta S."/>
            <person name="Morimoto S."/>
            <person name="Wang Y."/>
            <person name="Sakai Y."/>
            <person name="Hattori M."/>
            <person name="Aizawa S."/>
            <person name="Nagashima K.V.P."/>
            <person name="Masuda S."/>
            <person name="Hattori T."/>
            <person name="Yamashita A."/>
            <person name="Bao Z."/>
            <person name="Hayatsu M."/>
            <person name="Kajiya-Kanegae H."/>
            <person name="Yoshinaga I."/>
            <person name="Sakamoto K."/>
            <person name="Toyota K."/>
            <person name="Nakao M."/>
            <person name="Kohara M."/>
            <person name="Anda M."/>
            <person name="Niwa R."/>
            <person name="Jung-Hwan P."/>
            <person name="Sameshima-Saito R."/>
            <person name="Tokuda S."/>
            <person name="Yamamoto S."/>
            <person name="Yamamoto S."/>
            <person name="Yokoyama T."/>
            <person name="Akutsu T."/>
            <person name="Nakamura Y."/>
            <person name="Nakahira-Yanaka Y."/>
            <person name="Takada Hoshino Y."/>
            <person name="Hirakawa H."/>
            <person name="Mitsui H."/>
            <person name="Terasawa K."/>
            <person name="Itakura M."/>
            <person name="Sato S."/>
            <person name="Ikeda-Ohtsubo W."/>
            <person name="Sakakura N."/>
            <person name="Kaminuma E."/>
            <person name="Minamisawa K."/>
        </authorList>
    </citation>
    <scope>NUCLEOTIDE SEQUENCE [LARGE SCALE GENOMIC DNA]</scope>
    <source>
        <strain evidence="4 5">S23321</strain>
    </source>
</reference>
<dbReference type="SUPFAM" id="SSF48498">
    <property type="entry name" value="Tetracyclin repressor-like, C-terminal domain"/>
    <property type="match status" value="1"/>
</dbReference>
<dbReference type="PROSITE" id="PS50977">
    <property type="entry name" value="HTH_TETR_2"/>
    <property type="match status" value="1"/>
</dbReference>
<dbReference type="KEGG" id="brs:S23_40360"/>
<dbReference type="InterPro" id="IPR050109">
    <property type="entry name" value="HTH-type_TetR-like_transc_reg"/>
</dbReference>
<dbReference type="InterPro" id="IPR001647">
    <property type="entry name" value="HTH_TetR"/>
</dbReference>
<dbReference type="PANTHER" id="PTHR30055">
    <property type="entry name" value="HTH-TYPE TRANSCRIPTIONAL REGULATOR RUTR"/>
    <property type="match status" value="1"/>
</dbReference>
<dbReference type="GO" id="GO:0003700">
    <property type="term" value="F:DNA-binding transcription factor activity"/>
    <property type="evidence" value="ECO:0007669"/>
    <property type="project" value="TreeGrafter"/>
</dbReference>
<evidence type="ECO:0000256" key="1">
    <source>
        <dbReference type="ARBA" id="ARBA00023125"/>
    </source>
</evidence>
<dbReference type="InterPro" id="IPR041479">
    <property type="entry name" value="TetR_CgmR_C"/>
</dbReference>
<evidence type="ECO:0000259" key="3">
    <source>
        <dbReference type="PROSITE" id="PS50977"/>
    </source>
</evidence>
<dbReference type="SUPFAM" id="SSF46689">
    <property type="entry name" value="Homeodomain-like"/>
    <property type="match status" value="1"/>
</dbReference>
<dbReference type="Proteomes" id="UP000007886">
    <property type="component" value="Chromosome"/>
</dbReference>
<evidence type="ECO:0000256" key="2">
    <source>
        <dbReference type="PROSITE-ProRule" id="PRU00335"/>
    </source>
</evidence>
<dbReference type="GO" id="GO:0000976">
    <property type="term" value="F:transcription cis-regulatory region binding"/>
    <property type="evidence" value="ECO:0007669"/>
    <property type="project" value="TreeGrafter"/>
</dbReference>
<protein>
    <submittedName>
        <fullName evidence="4">Transcriptional regulatory protein TetR family</fullName>
    </submittedName>
</protein>
<dbReference type="InterPro" id="IPR036271">
    <property type="entry name" value="Tet_transcr_reg_TetR-rel_C_sf"/>
</dbReference>
<accession>A0AAI8QD99</accession>
<evidence type="ECO:0000313" key="5">
    <source>
        <dbReference type="Proteomes" id="UP000007886"/>
    </source>
</evidence>
<dbReference type="PROSITE" id="PS01081">
    <property type="entry name" value="HTH_TETR_1"/>
    <property type="match status" value="1"/>
</dbReference>
<dbReference type="PANTHER" id="PTHR30055:SF148">
    <property type="entry name" value="TETR-FAMILY TRANSCRIPTIONAL REGULATOR"/>
    <property type="match status" value="1"/>
</dbReference>
<dbReference type="Gene3D" id="1.10.357.10">
    <property type="entry name" value="Tetracycline Repressor, domain 2"/>
    <property type="match status" value="1"/>
</dbReference>
<dbReference type="InterPro" id="IPR009057">
    <property type="entry name" value="Homeodomain-like_sf"/>
</dbReference>
<dbReference type="Pfam" id="PF00440">
    <property type="entry name" value="TetR_N"/>
    <property type="match status" value="1"/>
</dbReference>
<organism evidence="4 5">
    <name type="scientific">Bradyrhizobium cosmicum</name>
    <dbReference type="NCBI Taxonomy" id="1404864"/>
    <lineage>
        <taxon>Bacteria</taxon>
        <taxon>Pseudomonadati</taxon>
        <taxon>Pseudomonadota</taxon>
        <taxon>Alphaproteobacteria</taxon>
        <taxon>Hyphomicrobiales</taxon>
        <taxon>Nitrobacteraceae</taxon>
        <taxon>Bradyrhizobium</taxon>
    </lineage>
</organism>